<gene>
    <name evidence="10 11" type="primary">lysS</name>
    <name evidence="11" type="ORF">HLB23_28425</name>
</gene>
<reference evidence="11 12" key="1">
    <citation type="submission" date="2020-05" db="EMBL/GenBank/DDBJ databases">
        <title>MicrobeNet Type strains.</title>
        <authorList>
            <person name="Nicholson A.C."/>
        </authorList>
    </citation>
    <scope>NUCLEOTIDE SEQUENCE [LARGE SCALE GENOMIC DNA]</scope>
    <source>
        <strain evidence="11 12">JCM 3224</strain>
    </source>
</reference>
<dbReference type="EMBL" id="JABELX010000011">
    <property type="protein sequence ID" value="NNH73734.1"/>
    <property type="molecule type" value="Genomic_DNA"/>
</dbReference>
<dbReference type="PANTHER" id="PTHR37940:SF1">
    <property type="entry name" value="LYSINE--TRNA LIGASE"/>
    <property type="match status" value="1"/>
</dbReference>
<dbReference type="InterPro" id="IPR008925">
    <property type="entry name" value="aa_tRNA-synth_I_cd-bd_sf"/>
</dbReference>
<dbReference type="SUPFAM" id="SSF52374">
    <property type="entry name" value="Nucleotidylyl transferase"/>
    <property type="match status" value="1"/>
</dbReference>
<keyword evidence="8 10" id="KW-0030">Aminoacyl-tRNA synthetase</keyword>
<evidence type="ECO:0000256" key="7">
    <source>
        <dbReference type="ARBA" id="ARBA00022917"/>
    </source>
</evidence>
<dbReference type="GO" id="GO:0005737">
    <property type="term" value="C:cytoplasm"/>
    <property type="evidence" value="ECO:0007669"/>
    <property type="project" value="UniProtKB-SubCell"/>
</dbReference>
<dbReference type="NCBIfam" id="TIGR00467">
    <property type="entry name" value="lysS_arch"/>
    <property type="match status" value="1"/>
</dbReference>
<name>A0A849C4W0_9NOCA</name>
<evidence type="ECO:0000256" key="3">
    <source>
        <dbReference type="ARBA" id="ARBA00022490"/>
    </source>
</evidence>
<dbReference type="SUPFAM" id="SSF48163">
    <property type="entry name" value="An anticodon-binding domain of class I aminoacyl-tRNA synthetases"/>
    <property type="match status" value="1"/>
</dbReference>
<evidence type="ECO:0000313" key="11">
    <source>
        <dbReference type="EMBL" id="NNH73734.1"/>
    </source>
</evidence>
<evidence type="ECO:0000256" key="4">
    <source>
        <dbReference type="ARBA" id="ARBA00022598"/>
    </source>
</evidence>
<evidence type="ECO:0000256" key="8">
    <source>
        <dbReference type="ARBA" id="ARBA00023146"/>
    </source>
</evidence>
<feature type="short sequence motif" description="'HIGH' region" evidence="10">
    <location>
        <begin position="47"/>
        <end position="55"/>
    </location>
</feature>
<comment type="caution">
    <text evidence="10">Lacks conserved residue(s) required for the propagation of feature annotation.</text>
</comment>
<evidence type="ECO:0000256" key="10">
    <source>
        <dbReference type="HAMAP-Rule" id="MF_00177"/>
    </source>
</evidence>
<dbReference type="GO" id="GO:0000049">
    <property type="term" value="F:tRNA binding"/>
    <property type="evidence" value="ECO:0007669"/>
    <property type="project" value="InterPro"/>
</dbReference>
<dbReference type="GO" id="GO:0006430">
    <property type="term" value="P:lysyl-tRNA aminoacylation"/>
    <property type="evidence" value="ECO:0007669"/>
    <property type="project" value="UniProtKB-UniRule"/>
</dbReference>
<evidence type="ECO:0000256" key="9">
    <source>
        <dbReference type="ARBA" id="ARBA00048573"/>
    </source>
</evidence>
<keyword evidence="7 10" id="KW-0648">Protein biosynthesis</keyword>
<dbReference type="Proteomes" id="UP000586827">
    <property type="component" value="Unassembled WGS sequence"/>
</dbReference>
<dbReference type="PANTHER" id="PTHR37940">
    <property type="entry name" value="LYSINE--TRNA LIGASE"/>
    <property type="match status" value="1"/>
</dbReference>
<dbReference type="AlphaFoldDB" id="A0A849C4W0"/>
<evidence type="ECO:0000256" key="6">
    <source>
        <dbReference type="ARBA" id="ARBA00022840"/>
    </source>
</evidence>
<dbReference type="InterPro" id="IPR014729">
    <property type="entry name" value="Rossmann-like_a/b/a_fold"/>
</dbReference>
<dbReference type="EC" id="6.1.1.6" evidence="10"/>
<feature type="short sequence motif" description="'KMSKS' region" evidence="10">
    <location>
        <begin position="303"/>
        <end position="307"/>
    </location>
</feature>
<proteinExistence type="inferred from homology"/>
<evidence type="ECO:0000256" key="1">
    <source>
        <dbReference type="ARBA" id="ARBA00004496"/>
    </source>
</evidence>
<dbReference type="PROSITE" id="PS00178">
    <property type="entry name" value="AA_TRNA_LIGASE_I"/>
    <property type="match status" value="1"/>
</dbReference>
<dbReference type="GO" id="GO:0005524">
    <property type="term" value="F:ATP binding"/>
    <property type="evidence" value="ECO:0007669"/>
    <property type="project" value="UniProtKB-UniRule"/>
</dbReference>
<dbReference type="InterPro" id="IPR001412">
    <property type="entry name" value="aa-tRNA-synth_I_CS"/>
</dbReference>
<accession>A0A849C4W0</accession>
<keyword evidence="6 10" id="KW-0067">ATP-binding</keyword>
<keyword evidence="5 10" id="KW-0547">Nucleotide-binding</keyword>
<protein>
    <recommendedName>
        <fullName evidence="10">Lysine--tRNA ligase</fullName>
        <ecNumber evidence="10">6.1.1.6</ecNumber>
    </recommendedName>
    <alternativeName>
        <fullName evidence="10">Lysyl-tRNA synthetase</fullName>
        <shortName evidence="10">LysRS</shortName>
    </alternativeName>
</protein>
<dbReference type="Gene3D" id="6.10.20.10">
    <property type="entry name" value="Lysine tRNA ligase, stem contact fold domain"/>
    <property type="match status" value="1"/>
</dbReference>
<dbReference type="RefSeq" id="WP_067521986.1">
    <property type="nucleotide sequence ID" value="NZ_JABELX010000011.1"/>
</dbReference>
<dbReference type="InterPro" id="IPR042078">
    <property type="entry name" value="Lys-tRNA-ligase_SC_fold"/>
</dbReference>
<keyword evidence="4 10" id="KW-0436">Ligase</keyword>
<evidence type="ECO:0000313" key="12">
    <source>
        <dbReference type="Proteomes" id="UP000586827"/>
    </source>
</evidence>
<sequence>MLSSPATSDTRDATSEASWIARTADAVIEHAKQTGATKLVCASGISPSGDIHLGNLREAMTAHLVAEELLARGLDAIHHHSWDDYDRFRKVPAGVPKQWAEHVGKPLAAIPDPAGEFESYAVRHMTRFTDALERLGVRMREVRQSVAYPDGTYNSQIRVALDRRGDIFDILETFQTEGRHETSVEERRAAYYPYKPYCEVCGKDSTEVTGWDGTNITYTCRCGHVGGHSLADGSQPSGKLVWKVDWPMRWAFEGVQFEPAGEDHHAPTSSFASGRVIIRALYDAEAPSTAVYSFVRPAGGGGKLSSSAGGAATPDTILAILEPPMVRWLYARRLPSNGFTIDLSPSAIVRLYDEWDRYSAKVAAGEASPTETHLHELCVQTHVGAVEQSARPVSFRLLSALVDITAGSTTQIARLLREQLTVEGTGQDVPETDDALLAELEPRLGNAIRYTESLPEGDRTIVRTEFNAEAWSGLDAATRDGVALLVDRMGENWTLPDLTTTVYAVPKLMVGLPADAEPTPELKKQQRTFFKALYQLLVSRDTGPRLPTLLLSLGPDRTRTLLTPS</sequence>
<dbReference type="InterPro" id="IPR020751">
    <property type="entry name" value="aa-tRNA-synth_I_codon-bd_sub2"/>
</dbReference>
<evidence type="ECO:0000256" key="2">
    <source>
        <dbReference type="ARBA" id="ARBA00005594"/>
    </source>
</evidence>
<dbReference type="Pfam" id="PF01921">
    <property type="entry name" value="tRNA-synt_1f"/>
    <property type="match status" value="1"/>
</dbReference>
<dbReference type="InterPro" id="IPR002904">
    <property type="entry name" value="Lys-tRNA-ligase"/>
</dbReference>
<dbReference type="HAMAP" id="MF_00177">
    <property type="entry name" value="Lys_tRNA_synth_class1"/>
    <property type="match status" value="1"/>
</dbReference>
<comment type="similarity">
    <text evidence="2 10">Belongs to the class-I aminoacyl-tRNA synthetase family.</text>
</comment>
<evidence type="ECO:0000256" key="5">
    <source>
        <dbReference type="ARBA" id="ARBA00022741"/>
    </source>
</evidence>
<dbReference type="Gene3D" id="1.10.10.350">
    <property type="match status" value="1"/>
</dbReference>
<comment type="caution">
    <text evidence="11">The sequence shown here is derived from an EMBL/GenBank/DDBJ whole genome shotgun (WGS) entry which is preliminary data.</text>
</comment>
<dbReference type="GO" id="GO:0004824">
    <property type="term" value="F:lysine-tRNA ligase activity"/>
    <property type="evidence" value="ECO:0007669"/>
    <property type="project" value="UniProtKB-UniRule"/>
</dbReference>
<keyword evidence="3 10" id="KW-0963">Cytoplasm</keyword>
<organism evidence="11 12">
    <name type="scientific">Nocardia uniformis</name>
    <dbReference type="NCBI Taxonomy" id="53432"/>
    <lineage>
        <taxon>Bacteria</taxon>
        <taxon>Bacillati</taxon>
        <taxon>Actinomycetota</taxon>
        <taxon>Actinomycetes</taxon>
        <taxon>Mycobacteriales</taxon>
        <taxon>Nocardiaceae</taxon>
        <taxon>Nocardia</taxon>
    </lineage>
</organism>
<dbReference type="Gene3D" id="3.40.50.620">
    <property type="entry name" value="HUPs"/>
    <property type="match status" value="2"/>
</dbReference>
<keyword evidence="12" id="KW-1185">Reference proteome</keyword>
<comment type="subcellular location">
    <subcellularLocation>
        <location evidence="1 10">Cytoplasm</location>
    </subcellularLocation>
</comment>
<comment type="catalytic activity">
    <reaction evidence="9 10">
        <text>tRNA(Lys) + L-lysine + ATP = L-lysyl-tRNA(Lys) + AMP + diphosphate</text>
        <dbReference type="Rhea" id="RHEA:20792"/>
        <dbReference type="Rhea" id="RHEA-COMP:9696"/>
        <dbReference type="Rhea" id="RHEA-COMP:9697"/>
        <dbReference type="ChEBI" id="CHEBI:30616"/>
        <dbReference type="ChEBI" id="CHEBI:32551"/>
        <dbReference type="ChEBI" id="CHEBI:33019"/>
        <dbReference type="ChEBI" id="CHEBI:78442"/>
        <dbReference type="ChEBI" id="CHEBI:78529"/>
        <dbReference type="ChEBI" id="CHEBI:456215"/>
        <dbReference type="EC" id="6.1.1.6"/>
    </reaction>
</comment>